<evidence type="ECO:0000313" key="1">
    <source>
        <dbReference type="EMBL" id="OAM15551.1"/>
    </source>
</evidence>
<evidence type="ECO:0000313" key="5">
    <source>
        <dbReference type="Proteomes" id="UP000078003"/>
    </source>
</evidence>
<dbReference type="Proteomes" id="UP000077589">
    <property type="component" value="Unassembled WGS sequence"/>
</dbReference>
<dbReference type="PIRSF" id="PIRSF019883">
    <property type="entry name" value="UCP019883"/>
    <property type="match status" value="1"/>
</dbReference>
<dbReference type="AlphaFoldDB" id="A0A1A9RD54"/>
<reference evidence="4 5" key="1">
    <citation type="submission" date="2016-05" db="EMBL/GenBank/DDBJ databases">
        <title>Draft genome of Corynebacterium afermentans subsp. afermentans LCDC 88199T.</title>
        <authorList>
            <person name="Bernier A.-M."/>
            <person name="Bernard K."/>
        </authorList>
    </citation>
    <scope>NUCLEOTIDE SEQUENCE [LARGE SCALE GENOMIC DNA]</scope>
    <source>
        <strain evidence="5">NML01-0328</strain>
        <strain evidence="4">NML04-0072</strain>
    </source>
</reference>
<evidence type="ECO:0000313" key="3">
    <source>
        <dbReference type="EMBL" id="SNW05948.1"/>
    </source>
</evidence>
<dbReference type="EMBL" id="LXSF01000012">
    <property type="protein sequence ID" value="OAM15551.1"/>
    <property type="molecule type" value="Genomic_DNA"/>
</dbReference>
<dbReference type="Pfam" id="PF10993">
    <property type="entry name" value="DUF2818"/>
    <property type="match status" value="1"/>
</dbReference>
<dbReference type="KEGG" id="ecor:SAMEA4412678_0046"/>
<protein>
    <submittedName>
        <fullName evidence="3">Protein of uncharacterized function (DUF2818)</fullName>
    </submittedName>
</protein>
<accession>A0A1A9RD54</accession>
<proteinExistence type="predicted"/>
<dbReference type="EMBL" id="LXSG01000035">
    <property type="protein sequence ID" value="OAM17617.1"/>
    <property type="molecule type" value="Genomic_DNA"/>
</dbReference>
<reference evidence="3 6" key="3">
    <citation type="submission" date="2017-06" db="EMBL/GenBank/DDBJ databases">
        <authorList>
            <consortium name="Pathogen Informatics"/>
        </authorList>
    </citation>
    <scope>NUCLEOTIDE SEQUENCE [LARGE SCALE GENOMIC DNA]</scope>
    <source>
        <strain evidence="3 6">NCTC10596</strain>
    </source>
</reference>
<dbReference type="OrthoDB" id="5785537at2"/>
<evidence type="ECO:0000313" key="2">
    <source>
        <dbReference type="EMBL" id="OAM17617.1"/>
    </source>
</evidence>
<dbReference type="GeneID" id="60768956"/>
<dbReference type="RefSeq" id="WP_003822929.1">
    <property type="nucleotide sequence ID" value="NZ_CAUTFU010000024.1"/>
</dbReference>
<reference evidence="1" key="2">
    <citation type="submission" date="2016-05" db="EMBL/GenBank/DDBJ databases">
        <authorList>
            <person name="Lavstsen T."/>
            <person name="Jespersen J.S."/>
        </authorList>
    </citation>
    <scope>NUCLEOTIDE SEQUENCE</scope>
    <source>
        <strain evidence="1">NML01-0328</strain>
        <strain evidence="2">NML04-0072</strain>
    </source>
</reference>
<dbReference type="Proteomes" id="UP000215465">
    <property type="component" value="Chromosome 1"/>
</dbReference>
<dbReference type="STRING" id="539.A7P85_10300"/>
<evidence type="ECO:0000313" key="6">
    <source>
        <dbReference type="Proteomes" id="UP000215465"/>
    </source>
</evidence>
<dbReference type="EMBL" id="LT906482">
    <property type="protein sequence ID" value="SNW05948.1"/>
    <property type="molecule type" value="Genomic_DNA"/>
</dbReference>
<evidence type="ECO:0000313" key="4">
    <source>
        <dbReference type="Proteomes" id="UP000077589"/>
    </source>
</evidence>
<gene>
    <name evidence="1" type="ORF">A7P85_10300</name>
    <name evidence="2" type="ORF">A7P90_07775</name>
    <name evidence="3" type="ORF">SAMEA4412678_00046</name>
</gene>
<dbReference type="Proteomes" id="UP000078003">
    <property type="component" value="Unassembled WGS sequence"/>
</dbReference>
<dbReference type="InterPro" id="IPR016768">
    <property type="entry name" value="UCP019883"/>
</dbReference>
<sequence length="99" mass="11629">MTAAMYLLLLVVLVCANLPFVTQRWFGLKRLPEKRFIHHLPELLAGFAFVALLAYMLEAQAGSVHRQHWQFYVAVVCLYLVFAFPGFVLRYFWHGRNRE</sequence>
<name>A0A1A9RD54_EIKCO</name>
<organism evidence="1 5">
    <name type="scientific">Eikenella corrodens</name>
    <dbReference type="NCBI Taxonomy" id="539"/>
    <lineage>
        <taxon>Bacteria</taxon>
        <taxon>Pseudomonadati</taxon>
        <taxon>Pseudomonadota</taxon>
        <taxon>Betaproteobacteria</taxon>
        <taxon>Neisseriales</taxon>
        <taxon>Neisseriaceae</taxon>
        <taxon>Eikenella</taxon>
    </lineage>
</organism>